<dbReference type="PROSITE" id="PS50179">
    <property type="entry name" value="VHS"/>
    <property type="match status" value="1"/>
</dbReference>
<dbReference type="OrthoDB" id="5835829at2759"/>
<dbReference type="SUPFAM" id="SSF48464">
    <property type="entry name" value="ENTH/VHS domain"/>
    <property type="match status" value="1"/>
</dbReference>
<dbReference type="GO" id="GO:0035091">
    <property type="term" value="F:phosphatidylinositol binding"/>
    <property type="evidence" value="ECO:0007669"/>
    <property type="project" value="InterPro"/>
</dbReference>
<accession>A0A7J7KUX4</accession>
<sequence>MKELFNSPNQTDMIVEDVTSETLNELDWAMNLEICDLINIEKINSIELIRGLYLLLVSSLPFLSMVLEVAKENSLFGASFFSQSCSVNYIFYKVSRVIIGLPVEEIVSLVLGLPPLEIYELPTFVSDLEIYKVALNLYLRQFFNLDKADPIVFNTFDKLESKVVKHMRKLWNVLTIGPAIPSIYLDKRMEGDKDYGHNLFEPSEDPYIKWLNTRETGSVVYLSFGTIVVYTNEQMDEVAIALRQSNKYFLWVVREEEMIKLPNSFIEETFDKGLGVTWCSQI</sequence>
<dbReference type="GO" id="GO:0080044">
    <property type="term" value="F:quercetin 7-O-glucosyltransferase activity"/>
    <property type="evidence" value="ECO:0007669"/>
    <property type="project" value="TreeGrafter"/>
</dbReference>
<dbReference type="SUPFAM" id="SSF53756">
    <property type="entry name" value="UDP-Glycosyltransferase/glycogen phosphorylase"/>
    <property type="match status" value="1"/>
</dbReference>
<protein>
    <recommendedName>
        <fullName evidence="2">VHS domain-containing protein</fullName>
    </recommendedName>
</protein>
<evidence type="ECO:0000259" key="2">
    <source>
        <dbReference type="PROSITE" id="PS50179"/>
    </source>
</evidence>
<reference evidence="3 4" key="1">
    <citation type="journal article" date="2020" name="IScience">
        <title>Genome Sequencing of the Endangered Kingdonia uniflora (Circaeasteraceae, Ranunculales) Reveals Potential Mechanisms of Evolutionary Specialization.</title>
        <authorList>
            <person name="Sun Y."/>
            <person name="Deng T."/>
            <person name="Zhang A."/>
            <person name="Moore M.J."/>
            <person name="Landis J.B."/>
            <person name="Lin N."/>
            <person name="Zhang H."/>
            <person name="Zhang X."/>
            <person name="Huang J."/>
            <person name="Zhang X."/>
            <person name="Sun H."/>
            <person name="Wang H."/>
        </authorList>
    </citation>
    <scope>NUCLEOTIDE SEQUENCE [LARGE SCALE GENOMIC DNA]</scope>
    <source>
        <strain evidence="3">TB1705</strain>
        <tissue evidence="3">Leaf</tissue>
    </source>
</reference>
<keyword evidence="4" id="KW-1185">Reference proteome</keyword>
<dbReference type="PANTHER" id="PTHR11926:SF1553">
    <property type="entry name" value="GLYCOSYLTRANSFERASE"/>
    <property type="match status" value="1"/>
</dbReference>
<dbReference type="GO" id="GO:0080043">
    <property type="term" value="F:quercetin 3-O-glucosyltransferase activity"/>
    <property type="evidence" value="ECO:0007669"/>
    <property type="project" value="TreeGrafter"/>
</dbReference>
<comment type="caution">
    <text evidence="3">The sequence shown here is derived from an EMBL/GenBank/DDBJ whole genome shotgun (WGS) entry which is preliminary data.</text>
</comment>
<gene>
    <name evidence="3" type="ORF">GIB67_013566</name>
</gene>
<proteinExistence type="inferred from homology"/>
<evidence type="ECO:0000313" key="3">
    <source>
        <dbReference type="EMBL" id="KAF6134169.1"/>
    </source>
</evidence>
<evidence type="ECO:0000313" key="4">
    <source>
        <dbReference type="Proteomes" id="UP000541444"/>
    </source>
</evidence>
<dbReference type="EMBL" id="JACGCM010002890">
    <property type="protein sequence ID" value="KAF6134169.1"/>
    <property type="molecule type" value="Genomic_DNA"/>
</dbReference>
<name>A0A7J7KUX4_9MAGN</name>
<evidence type="ECO:0000256" key="1">
    <source>
        <dbReference type="ARBA" id="ARBA00009995"/>
    </source>
</evidence>
<dbReference type="Gene3D" id="1.25.40.90">
    <property type="match status" value="1"/>
</dbReference>
<organism evidence="3 4">
    <name type="scientific">Kingdonia uniflora</name>
    <dbReference type="NCBI Taxonomy" id="39325"/>
    <lineage>
        <taxon>Eukaryota</taxon>
        <taxon>Viridiplantae</taxon>
        <taxon>Streptophyta</taxon>
        <taxon>Embryophyta</taxon>
        <taxon>Tracheophyta</taxon>
        <taxon>Spermatophyta</taxon>
        <taxon>Magnoliopsida</taxon>
        <taxon>Ranunculales</taxon>
        <taxon>Circaeasteraceae</taxon>
        <taxon>Kingdonia</taxon>
    </lineage>
</organism>
<comment type="similarity">
    <text evidence="1">Belongs to the UDP-glycosyltransferase family.</text>
</comment>
<dbReference type="InterPro" id="IPR008942">
    <property type="entry name" value="ENTH_VHS"/>
</dbReference>
<dbReference type="AlphaFoldDB" id="A0A7J7KUX4"/>
<dbReference type="Proteomes" id="UP000541444">
    <property type="component" value="Unassembled WGS sequence"/>
</dbReference>
<dbReference type="GO" id="GO:0043130">
    <property type="term" value="F:ubiquitin binding"/>
    <property type="evidence" value="ECO:0007669"/>
    <property type="project" value="InterPro"/>
</dbReference>
<feature type="domain" description="VHS" evidence="2">
    <location>
        <begin position="18"/>
        <end position="52"/>
    </location>
</feature>
<dbReference type="InterPro" id="IPR002014">
    <property type="entry name" value="VHS_dom"/>
</dbReference>
<dbReference type="Gene3D" id="3.40.50.2000">
    <property type="entry name" value="Glycogen Phosphorylase B"/>
    <property type="match status" value="2"/>
</dbReference>
<dbReference type="PANTHER" id="PTHR11926">
    <property type="entry name" value="GLUCOSYL/GLUCURONOSYL TRANSFERASES"/>
    <property type="match status" value="1"/>
</dbReference>